<dbReference type="AlphaFoldDB" id="A0A0F9HXY0"/>
<gene>
    <name evidence="1" type="ORF">LCGC14_1729100</name>
</gene>
<sequence>MKKYQIIYADPPYIGQAKKHYNSEEVDHKSLIAQLETYDGWALSLSSPTLKEILTMCPSNVRIGAWVKPFCSFKPNVNPAYAWEPVIFKPARARGRDVMTVRDWVSTNITLKKGLSGVKPEAFSFWLFEILGAEPTDEFIDMFIGSGAVTRAWEKWKTGRMK</sequence>
<dbReference type="SUPFAM" id="SSF53335">
    <property type="entry name" value="S-adenosyl-L-methionine-dependent methyltransferases"/>
    <property type="match status" value="1"/>
</dbReference>
<comment type="caution">
    <text evidence="1">The sequence shown here is derived from an EMBL/GenBank/DDBJ whole genome shotgun (WGS) entry which is preliminary data.</text>
</comment>
<dbReference type="GO" id="GO:0008168">
    <property type="term" value="F:methyltransferase activity"/>
    <property type="evidence" value="ECO:0007669"/>
    <property type="project" value="InterPro"/>
</dbReference>
<dbReference type="InterPro" id="IPR029063">
    <property type="entry name" value="SAM-dependent_MTases_sf"/>
</dbReference>
<name>A0A0F9HXY0_9ZZZZ</name>
<proteinExistence type="predicted"/>
<dbReference type="EMBL" id="LAZR01015668">
    <property type="protein sequence ID" value="KKM07922.1"/>
    <property type="molecule type" value="Genomic_DNA"/>
</dbReference>
<dbReference type="GO" id="GO:0032259">
    <property type="term" value="P:methylation"/>
    <property type="evidence" value="ECO:0007669"/>
    <property type="project" value="InterPro"/>
</dbReference>
<accession>A0A0F9HXY0</accession>
<evidence type="ECO:0008006" key="2">
    <source>
        <dbReference type="Google" id="ProtNLM"/>
    </source>
</evidence>
<dbReference type="GO" id="GO:0003676">
    <property type="term" value="F:nucleic acid binding"/>
    <property type="evidence" value="ECO:0007669"/>
    <property type="project" value="InterPro"/>
</dbReference>
<dbReference type="PROSITE" id="PS00092">
    <property type="entry name" value="N6_MTASE"/>
    <property type="match status" value="1"/>
</dbReference>
<dbReference type="InterPro" id="IPR002052">
    <property type="entry name" value="DNA_methylase_N6_adenine_CS"/>
</dbReference>
<protein>
    <recommendedName>
        <fullName evidence="2">DNA methylase N-4/N-6 domain-containing protein</fullName>
    </recommendedName>
</protein>
<evidence type="ECO:0000313" key="1">
    <source>
        <dbReference type="EMBL" id="KKM07922.1"/>
    </source>
</evidence>
<organism evidence="1">
    <name type="scientific">marine sediment metagenome</name>
    <dbReference type="NCBI Taxonomy" id="412755"/>
    <lineage>
        <taxon>unclassified sequences</taxon>
        <taxon>metagenomes</taxon>
        <taxon>ecological metagenomes</taxon>
    </lineage>
</organism>
<reference evidence="1" key="1">
    <citation type="journal article" date="2015" name="Nature">
        <title>Complex archaea that bridge the gap between prokaryotes and eukaryotes.</title>
        <authorList>
            <person name="Spang A."/>
            <person name="Saw J.H."/>
            <person name="Jorgensen S.L."/>
            <person name="Zaremba-Niedzwiedzka K."/>
            <person name="Martijn J."/>
            <person name="Lind A.E."/>
            <person name="van Eijk R."/>
            <person name="Schleper C."/>
            <person name="Guy L."/>
            <person name="Ettema T.J."/>
        </authorList>
    </citation>
    <scope>NUCLEOTIDE SEQUENCE</scope>
</reference>